<evidence type="ECO:0000256" key="1">
    <source>
        <dbReference type="ARBA" id="ARBA00023125"/>
    </source>
</evidence>
<feature type="region of interest" description="Disordered" evidence="4">
    <location>
        <begin position="1"/>
        <end position="24"/>
    </location>
</feature>
<dbReference type="GO" id="GO:0003700">
    <property type="term" value="F:DNA-binding transcription factor activity"/>
    <property type="evidence" value="ECO:0007669"/>
    <property type="project" value="InterPro"/>
</dbReference>
<dbReference type="Proteomes" id="UP000324748">
    <property type="component" value="Unassembled WGS sequence"/>
</dbReference>
<dbReference type="Proteomes" id="UP000325313">
    <property type="component" value="Unassembled WGS sequence"/>
</dbReference>
<feature type="compositionally biased region" description="Polar residues" evidence="4">
    <location>
        <begin position="203"/>
        <end position="219"/>
    </location>
</feature>
<feature type="compositionally biased region" description="Low complexity" evidence="4">
    <location>
        <begin position="925"/>
        <end position="962"/>
    </location>
</feature>
<feature type="compositionally biased region" description="Basic and acidic residues" evidence="4">
    <location>
        <begin position="274"/>
        <end position="283"/>
    </location>
</feature>
<feature type="compositionally biased region" description="Low complexity" evidence="4">
    <location>
        <begin position="382"/>
        <end position="392"/>
    </location>
</feature>
<feature type="compositionally biased region" description="Acidic residues" evidence="4">
    <location>
        <begin position="254"/>
        <end position="273"/>
    </location>
</feature>
<dbReference type="InterPro" id="IPR036390">
    <property type="entry name" value="WH_DNA-bd_sf"/>
</dbReference>
<dbReference type="Gene3D" id="2.60.200.20">
    <property type="match status" value="1"/>
</dbReference>
<evidence type="ECO:0000313" key="10">
    <source>
        <dbReference type="Proteomes" id="UP000325313"/>
    </source>
</evidence>
<feature type="compositionally biased region" description="Polar residues" evidence="4">
    <location>
        <begin position="753"/>
        <end position="771"/>
    </location>
</feature>
<dbReference type="PROSITE" id="PS50006">
    <property type="entry name" value="FHA_DOMAIN"/>
    <property type="match status" value="1"/>
</dbReference>
<comment type="caution">
    <text evidence="7">The sequence shown here is derived from an EMBL/GenBank/DDBJ whole genome shotgun (WGS) entry which is preliminary data.</text>
</comment>
<feature type="compositionally biased region" description="Polar residues" evidence="4">
    <location>
        <begin position="589"/>
        <end position="605"/>
    </location>
</feature>
<proteinExistence type="predicted"/>
<keyword evidence="9" id="KW-1185">Reference proteome</keyword>
<feature type="region of interest" description="Disordered" evidence="4">
    <location>
        <begin position="201"/>
        <end position="410"/>
    </location>
</feature>
<dbReference type="EMBL" id="VDEP01000315">
    <property type="protein sequence ID" value="KAA1104922.1"/>
    <property type="molecule type" value="Genomic_DNA"/>
</dbReference>
<feature type="region of interest" description="Disordered" evidence="4">
    <location>
        <begin position="751"/>
        <end position="771"/>
    </location>
</feature>
<dbReference type="Pfam" id="PF00498">
    <property type="entry name" value="FHA"/>
    <property type="match status" value="1"/>
</dbReference>
<dbReference type="OrthoDB" id="5954824at2759"/>
<feature type="region of interest" description="Disordered" evidence="4">
    <location>
        <begin position="544"/>
        <end position="735"/>
    </location>
</feature>
<dbReference type="AlphaFoldDB" id="A0A5B0P6G8"/>
<dbReference type="InterPro" id="IPR030456">
    <property type="entry name" value="TF_fork_head_CS_2"/>
</dbReference>
<feature type="compositionally biased region" description="Polar residues" evidence="4">
    <location>
        <begin position="890"/>
        <end position="905"/>
    </location>
</feature>
<dbReference type="Gene3D" id="1.10.10.10">
    <property type="entry name" value="Winged helix-like DNA-binding domain superfamily/Winged helix DNA-binding domain"/>
    <property type="match status" value="1"/>
</dbReference>
<feature type="compositionally biased region" description="Pro residues" evidence="4">
    <location>
        <begin position="715"/>
        <end position="725"/>
    </location>
</feature>
<dbReference type="SMART" id="SM00339">
    <property type="entry name" value="FH"/>
    <property type="match status" value="1"/>
</dbReference>
<dbReference type="SUPFAM" id="SSF46785">
    <property type="entry name" value="Winged helix' DNA-binding domain"/>
    <property type="match status" value="1"/>
</dbReference>
<dbReference type="GO" id="GO:0060962">
    <property type="term" value="P:regulation of ribosomal protein gene transcription by RNA polymerase II"/>
    <property type="evidence" value="ECO:0007669"/>
    <property type="project" value="InterPro"/>
</dbReference>
<dbReference type="GO" id="GO:0005634">
    <property type="term" value="C:nucleus"/>
    <property type="evidence" value="ECO:0007669"/>
    <property type="project" value="UniProtKB-SubCell"/>
</dbReference>
<evidence type="ECO:0000256" key="2">
    <source>
        <dbReference type="ARBA" id="ARBA00023242"/>
    </source>
</evidence>
<evidence type="ECO:0000256" key="4">
    <source>
        <dbReference type="SAM" id="MobiDB-lite"/>
    </source>
</evidence>
<evidence type="ECO:0000313" key="9">
    <source>
        <dbReference type="Proteomes" id="UP000324748"/>
    </source>
</evidence>
<protein>
    <submittedName>
        <fullName evidence="7">Pre-rRNA-processing protein fhl1</fullName>
    </submittedName>
</protein>
<feature type="compositionally biased region" description="Low complexity" evidence="4">
    <location>
        <begin position="726"/>
        <end position="735"/>
    </location>
</feature>
<dbReference type="InterPro" id="IPR001766">
    <property type="entry name" value="Fork_head_dom"/>
</dbReference>
<feature type="compositionally biased region" description="Low complexity" evidence="4">
    <location>
        <begin position="878"/>
        <end position="889"/>
    </location>
</feature>
<evidence type="ECO:0000259" key="6">
    <source>
        <dbReference type="PROSITE" id="PS50039"/>
    </source>
</evidence>
<feature type="region of interest" description="Disordered" evidence="4">
    <location>
        <begin position="878"/>
        <end position="1018"/>
    </location>
</feature>
<feature type="domain" description="FHA" evidence="5">
    <location>
        <begin position="92"/>
        <end position="152"/>
    </location>
</feature>
<comment type="subcellular location">
    <subcellularLocation>
        <location evidence="3">Nucleus</location>
    </subcellularLocation>
</comment>
<keyword evidence="2 3" id="KW-0539">Nucleus</keyword>
<dbReference type="InterPro" id="IPR000253">
    <property type="entry name" value="FHA_dom"/>
</dbReference>
<feature type="DNA-binding region" description="Fork-head" evidence="3">
    <location>
        <begin position="440"/>
        <end position="537"/>
    </location>
</feature>
<keyword evidence="1 3" id="KW-0238">DNA-binding</keyword>
<evidence type="ECO:0000313" key="8">
    <source>
        <dbReference type="EMBL" id="KAA1104922.1"/>
    </source>
</evidence>
<evidence type="ECO:0000256" key="3">
    <source>
        <dbReference type="PROSITE-ProRule" id="PRU00089"/>
    </source>
</evidence>
<feature type="compositionally biased region" description="Pro residues" evidence="4">
    <location>
        <begin position="632"/>
        <end position="645"/>
    </location>
</feature>
<sequence>MPTTTTTTTTTTQPTSSTTKTITNTSSPALDALAYVSSVELPKLSLDPQPTTTTTAADEDFEATDDHQQTRVRAYAKLEFPQHDFFIRKLSIIIGRRPPKQSNLSQEHIDVDLGPIRAVSRKHAALFYDWSSGRWSIQVLGRNGCVVDGRWKARSEIIPLKSPTKIQIAERIFYFILPTSEQDLPSSPLLKEEPQTLAISEIQKPSSTPQLELSSTLKNHQSDHEQDENWLGCESDCGSIVPAIPEPPPQSEESNSESEENEQSEEEEEEEEDHLLKSDDEPRPPSPPRHHQHLNYDPSDRVDFNLIRSDSESDSMDEAELNSSLELPYSCSLPGKAPASKAPKKTTGSKAPPGPGRGKSNGQIPVHRIESPEKTTQLDSEQQQQQQQQPKPGKGKGKSNGGGKSKQPINKLETPLAIKERPKIQAITPAGADIGTATSKPPYTYASLITQALAAQADPDGKMLVSEMCEWMAGVYPFYGAKEKGSDWQSAVRHNLNADKRFKRIERMPTDGGKGNFWTLREEEWVNFDGLELRRQKEIKALNVSSKAEPKPPVAQPPKTVIGRQLDGAPSRSIGTVARSDIGAHHRASASQPTQLCSPSRTSTHFHGIRPPPPTPAAIKDLPVFSVDEPLPVEPPPTSDPPLPQDPFFADPYQCETDYHSPEKPSPPPIDPNLLACSSSTPAPIVPSSTVRPPSTSLPSSTPTPTRPTPKITVPLPPPPLPAAPPTKTATTTTTTTATTTNAAKFEIIVQEPTDQQQTSTSNGKNLSTPKTQEELKRFIETQPPMIVSGNTLILNALFFKELKPTQLLSLVKLGPQAAIKVLQKFIVGYFKEKIKKSSALTPSPSLATPAAAKPHSASIAPVASDSSLAVNQQRLPLQSQTQTHHQQPPNSSLGSVPGTSPTSNLHHHHKKKEQASAIPPPLPTSTSTSSSSSSSSSPALLSSHSLALPAPASSSSGSNPKSLKRKPSLLDPSSAQLVHLPKHPTPGSNSSDSAAHSSLISTPPLVLAKKIRLDNPG</sequence>
<dbReference type="CDD" id="cd22701">
    <property type="entry name" value="FHA_FKH1-like"/>
    <property type="match status" value="1"/>
</dbReference>
<dbReference type="PANTHER" id="PTHR21712:SF29">
    <property type="entry name" value="PRE-RRNA-PROCESSING PROTEIN FHL1"/>
    <property type="match status" value="1"/>
</dbReference>
<feature type="domain" description="Fork-head" evidence="6">
    <location>
        <begin position="440"/>
        <end position="537"/>
    </location>
</feature>
<dbReference type="PROSITE" id="PS50039">
    <property type="entry name" value="FORK_HEAD_3"/>
    <property type="match status" value="1"/>
</dbReference>
<dbReference type="CDD" id="cd00059">
    <property type="entry name" value="FH_FOX"/>
    <property type="match status" value="1"/>
</dbReference>
<dbReference type="InterPro" id="IPR008984">
    <property type="entry name" value="SMAD_FHA_dom_sf"/>
</dbReference>
<dbReference type="EMBL" id="VSWC01000067">
    <property type="protein sequence ID" value="KAA1096170.1"/>
    <property type="molecule type" value="Genomic_DNA"/>
</dbReference>
<evidence type="ECO:0000313" key="7">
    <source>
        <dbReference type="EMBL" id="KAA1096170.1"/>
    </source>
</evidence>
<reference evidence="9 10" key="1">
    <citation type="submission" date="2019-05" db="EMBL/GenBank/DDBJ databases">
        <title>Emergence of the Ug99 lineage of the wheat stem rust pathogen through somatic hybridization.</title>
        <authorList>
            <person name="Li F."/>
            <person name="Upadhyaya N.M."/>
            <person name="Sperschneider J."/>
            <person name="Matny O."/>
            <person name="Nguyen-Phuc H."/>
            <person name="Mago R."/>
            <person name="Raley C."/>
            <person name="Miller M.E."/>
            <person name="Silverstein K.A.T."/>
            <person name="Henningsen E."/>
            <person name="Hirsch C.D."/>
            <person name="Visser B."/>
            <person name="Pretorius Z.A."/>
            <person name="Steffenson B.J."/>
            <person name="Schwessinger B."/>
            <person name="Dodds P.N."/>
            <person name="Figueroa M."/>
        </authorList>
    </citation>
    <scope>NUCLEOTIDE SEQUENCE [LARGE SCALE GENOMIC DNA]</scope>
    <source>
        <strain evidence="7">21-0</strain>
        <strain evidence="8 10">Ug99</strain>
    </source>
</reference>
<dbReference type="GO" id="GO:0043565">
    <property type="term" value="F:sequence-specific DNA binding"/>
    <property type="evidence" value="ECO:0007669"/>
    <property type="project" value="InterPro"/>
</dbReference>
<gene>
    <name evidence="7" type="primary">FHL1_2</name>
    <name evidence="8" type="synonym">FHL1_1</name>
    <name evidence="7" type="ORF">PGT21_006791</name>
    <name evidence="8" type="ORF">PGTUg99_012165</name>
</gene>
<organism evidence="7 9">
    <name type="scientific">Puccinia graminis f. sp. tritici</name>
    <dbReference type="NCBI Taxonomy" id="56615"/>
    <lineage>
        <taxon>Eukaryota</taxon>
        <taxon>Fungi</taxon>
        <taxon>Dikarya</taxon>
        <taxon>Basidiomycota</taxon>
        <taxon>Pucciniomycotina</taxon>
        <taxon>Pucciniomycetes</taxon>
        <taxon>Pucciniales</taxon>
        <taxon>Pucciniaceae</taxon>
        <taxon>Puccinia</taxon>
    </lineage>
</organism>
<name>A0A5B0P6G8_PUCGR</name>
<feature type="compositionally biased region" description="Low complexity" evidence="4">
    <location>
        <begin position="989"/>
        <end position="1002"/>
    </location>
</feature>
<dbReference type="Pfam" id="PF00250">
    <property type="entry name" value="Forkhead"/>
    <property type="match status" value="1"/>
</dbReference>
<dbReference type="InterPro" id="IPR045178">
    <property type="entry name" value="Fhl1/FHA1"/>
</dbReference>
<dbReference type="PROSITE" id="PS00658">
    <property type="entry name" value="FORK_HEAD_2"/>
    <property type="match status" value="1"/>
</dbReference>
<evidence type="ECO:0000259" key="5">
    <source>
        <dbReference type="PROSITE" id="PS50006"/>
    </source>
</evidence>
<dbReference type="InterPro" id="IPR036388">
    <property type="entry name" value="WH-like_DNA-bd_sf"/>
</dbReference>
<dbReference type="PANTHER" id="PTHR21712">
    <property type="entry name" value="PRE-RRNA-PROCESSING PROTEIN FHL1"/>
    <property type="match status" value="1"/>
</dbReference>
<feature type="compositionally biased region" description="Low complexity" evidence="4">
    <location>
        <begin position="686"/>
        <end position="714"/>
    </location>
</feature>
<accession>A0A5B0P6G8</accession>
<dbReference type="PRINTS" id="PR00053">
    <property type="entry name" value="FORKHEAD"/>
</dbReference>
<dbReference type="SUPFAM" id="SSF49879">
    <property type="entry name" value="SMAD/FHA domain"/>
    <property type="match status" value="1"/>
</dbReference>